<keyword evidence="2" id="KW-1277">Toxin-antitoxin system</keyword>
<dbReference type="Proteomes" id="UP000192917">
    <property type="component" value="Unassembled WGS sequence"/>
</dbReference>
<keyword evidence="4" id="KW-0547">Nucleotide-binding</keyword>
<keyword evidence="5" id="KW-0378">Hydrolase</keyword>
<organism evidence="6 7">
    <name type="scientific">Tistlia consotensis USBA 355</name>
    <dbReference type="NCBI Taxonomy" id="560819"/>
    <lineage>
        <taxon>Bacteria</taxon>
        <taxon>Pseudomonadati</taxon>
        <taxon>Pseudomonadota</taxon>
        <taxon>Alphaproteobacteria</taxon>
        <taxon>Rhodospirillales</taxon>
        <taxon>Rhodovibrionaceae</taxon>
        <taxon>Tistlia</taxon>
    </lineage>
</organism>
<evidence type="ECO:0000256" key="1">
    <source>
        <dbReference type="ARBA" id="ARBA00022553"/>
    </source>
</evidence>
<evidence type="ECO:0000313" key="7">
    <source>
        <dbReference type="Proteomes" id="UP000192917"/>
    </source>
</evidence>
<evidence type="ECO:0000256" key="4">
    <source>
        <dbReference type="ARBA" id="ARBA00022741"/>
    </source>
</evidence>
<accession>A0A1Y6CS17</accession>
<proteinExistence type="predicted"/>
<evidence type="ECO:0000256" key="5">
    <source>
        <dbReference type="ARBA" id="ARBA00022801"/>
    </source>
</evidence>
<evidence type="ECO:0000256" key="2">
    <source>
        <dbReference type="ARBA" id="ARBA00022649"/>
    </source>
</evidence>
<reference evidence="6 7" key="1">
    <citation type="submission" date="2017-04" db="EMBL/GenBank/DDBJ databases">
        <authorList>
            <person name="Afonso C.L."/>
            <person name="Miller P.J."/>
            <person name="Scott M.A."/>
            <person name="Spackman E."/>
            <person name="Goraichik I."/>
            <person name="Dimitrov K.M."/>
            <person name="Suarez D.L."/>
            <person name="Swayne D.E."/>
        </authorList>
    </citation>
    <scope>NUCLEOTIDE SEQUENCE [LARGE SCALE GENOMIC DNA]</scope>
    <source>
        <strain evidence="6 7">USBA 355</strain>
    </source>
</reference>
<evidence type="ECO:0000313" key="6">
    <source>
        <dbReference type="EMBL" id="SMF84495.1"/>
    </source>
</evidence>
<dbReference type="GO" id="GO:0110001">
    <property type="term" value="C:toxin-antitoxin complex"/>
    <property type="evidence" value="ECO:0007669"/>
    <property type="project" value="InterPro"/>
</dbReference>
<gene>
    <name evidence="6" type="ORF">SAMN05428998_1569</name>
</gene>
<keyword evidence="1" id="KW-0597">Phosphoprotein</keyword>
<dbReference type="STRING" id="560819.SAMN05428998_1569"/>
<sequence length="117" mass="12986">MNERDLVRLGHMLHAAREATRLIGSGTPDAALGDPARRHGLIYLIQVIGEAGSNVSDESRNRLPAVAWTAIVGMRHRLVHGYFQIRDDVLAETVRHDLPELIAILEPHVPEEYIGPL</sequence>
<dbReference type="Pfam" id="PF01934">
    <property type="entry name" value="HepT-like"/>
    <property type="match status" value="1"/>
</dbReference>
<evidence type="ECO:0000256" key="3">
    <source>
        <dbReference type="ARBA" id="ARBA00022722"/>
    </source>
</evidence>
<dbReference type="PANTHER" id="PTHR34139:SF1">
    <property type="entry name" value="RNASE MJ1380-RELATED"/>
    <property type="match status" value="1"/>
</dbReference>
<dbReference type="RefSeq" id="WP_085127384.1">
    <property type="nucleotide sequence ID" value="NZ_FWZX01000056.1"/>
</dbReference>
<dbReference type="GO" id="GO:0004540">
    <property type="term" value="F:RNA nuclease activity"/>
    <property type="evidence" value="ECO:0007669"/>
    <property type="project" value="InterPro"/>
</dbReference>
<protein>
    <submittedName>
        <fullName evidence="6">Uncharacterized conserved protein, contains HEPN domain</fullName>
    </submittedName>
</protein>
<dbReference type="GO" id="GO:0000166">
    <property type="term" value="F:nucleotide binding"/>
    <property type="evidence" value="ECO:0007669"/>
    <property type="project" value="UniProtKB-KW"/>
</dbReference>
<name>A0A1Y6CS17_9PROT</name>
<dbReference type="GO" id="GO:0016787">
    <property type="term" value="F:hydrolase activity"/>
    <property type="evidence" value="ECO:0007669"/>
    <property type="project" value="UniProtKB-KW"/>
</dbReference>
<keyword evidence="7" id="KW-1185">Reference proteome</keyword>
<dbReference type="AlphaFoldDB" id="A0A1Y6CS17"/>
<dbReference type="PANTHER" id="PTHR34139">
    <property type="entry name" value="UPF0331 PROTEIN MJ0127"/>
    <property type="match status" value="1"/>
</dbReference>
<dbReference type="EMBL" id="FWZX01000056">
    <property type="protein sequence ID" value="SMF84495.1"/>
    <property type="molecule type" value="Genomic_DNA"/>
</dbReference>
<dbReference type="InterPro" id="IPR051813">
    <property type="entry name" value="HepT_RNase_toxin"/>
</dbReference>
<keyword evidence="3" id="KW-0540">Nuclease</keyword>
<dbReference type="InterPro" id="IPR008201">
    <property type="entry name" value="HepT-like"/>
</dbReference>